<dbReference type="InterPro" id="IPR001444">
    <property type="entry name" value="Flag_bb_rod_N"/>
</dbReference>
<dbReference type="PANTHER" id="PTHR30033:SF1">
    <property type="entry name" value="FLAGELLAR HOOK-ASSOCIATED PROTEIN 1"/>
    <property type="match status" value="1"/>
</dbReference>
<feature type="domain" description="Flagellar basal-body/hook protein C-terminal" evidence="10">
    <location>
        <begin position="473"/>
        <end position="511"/>
    </location>
</feature>
<evidence type="ECO:0000256" key="6">
    <source>
        <dbReference type="ARBA" id="ARBA00023143"/>
    </source>
</evidence>
<keyword evidence="12" id="KW-0969">Cilium</keyword>
<evidence type="ECO:0000256" key="5">
    <source>
        <dbReference type="ARBA" id="ARBA00022525"/>
    </source>
</evidence>
<evidence type="ECO:0000259" key="11">
    <source>
        <dbReference type="Pfam" id="PF22638"/>
    </source>
</evidence>
<sequence length="518" mass="55850">MTSTFHSLETAKRSLFTQTMALNTTGHNIANANTDGYSRQTVKMSAARPLEAYGINRSVNPGQLGTGVEVVSVERIREQFLDEQFRNENKSLGAWNIQYDTLDKLQTIINEPSDTGISALVNNFWKAWSDLSKDPENITNRKIVKETTLALTDALNHTSKQLSDLNSDLTNNVAVNASDMNSILSSIADLNRQITRIESLGDKANDLRDQRDLLTDQLSNLVNVEVTELPEGYQITMGGQVLVAGENPTPITADFLQNAYAAGTLNNGEIYGMIYSRDTYVRDYQNQLDQFANTLVNGDITVTIPAGAILPEGTVIGNQTFSGPTRTLATDLTVTIKGINALHKLGYSANDGAPVPGGDFFAAKDGGTTITAGNITMSQAILDDPSLIATSLRTTGSGTTETVVKGNNGLALIMADLKDVKFTFGGGQTATSTIDDYFKAIVGQVGVQANEAKRQADNALILTDQVNAKRQSVSGVSLDEEMSNMMMFQHAYSAAARFMTTFDEVLNKLINGTGVVGR</sequence>
<name>A0A9X1Y172_9BACL</name>
<dbReference type="InterPro" id="IPR053927">
    <property type="entry name" value="FlgK_helical"/>
</dbReference>
<evidence type="ECO:0000313" key="13">
    <source>
        <dbReference type="Proteomes" id="UP001139534"/>
    </source>
</evidence>
<organism evidence="12 13">
    <name type="scientific">Paenibacillus mellifer</name>
    <dbReference type="NCBI Taxonomy" id="2937794"/>
    <lineage>
        <taxon>Bacteria</taxon>
        <taxon>Bacillati</taxon>
        <taxon>Bacillota</taxon>
        <taxon>Bacilli</taxon>
        <taxon>Bacillales</taxon>
        <taxon>Paenibacillaceae</taxon>
        <taxon>Paenibacillus</taxon>
    </lineage>
</organism>
<keyword evidence="6 7" id="KW-0975">Bacterial flagellum</keyword>
<evidence type="ECO:0000259" key="10">
    <source>
        <dbReference type="Pfam" id="PF06429"/>
    </source>
</evidence>
<keyword evidence="12" id="KW-0966">Cell projection</keyword>
<dbReference type="Proteomes" id="UP001139534">
    <property type="component" value="Unassembled WGS sequence"/>
</dbReference>
<evidence type="ECO:0000259" key="9">
    <source>
        <dbReference type="Pfam" id="PF00460"/>
    </source>
</evidence>
<keyword evidence="12" id="KW-0282">Flagellum</keyword>
<dbReference type="AlphaFoldDB" id="A0A9X1Y172"/>
<reference evidence="12" key="1">
    <citation type="submission" date="2022-04" db="EMBL/GenBank/DDBJ databases">
        <authorList>
            <person name="Seo M.-J."/>
        </authorList>
    </citation>
    <scope>NUCLEOTIDE SEQUENCE</scope>
    <source>
        <strain evidence="12">MBLB2552</strain>
    </source>
</reference>
<feature type="domain" description="Flagellar hook-associated protein FlgK helical" evidence="11">
    <location>
        <begin position="102"/>
        <end position="296"/>
    </location>
</feature>
<protein>
    <recommendedName>
        <fullName evidence="4 7">Flagellar hook-associated protein 1</fullName>
        <shortName evidence="7">HAP1</shortName>
    </recommendedName>
</protein>
<dbReference type="GO" id="GO:0005198">
    <property type="term" value="F:structural molecule activity"/>
    <property type="evidence" value="ECO:0007669"/>
    <property type="project" value="UniProtKB-UniRule"/>
</dbReference>
<comment type="similarity">
    <text evidence="3 7">Belongs to the flagella basal body rod proteins family.</text>
</comment>
<evidence type="ECO:0000256" key="8">
    <source>
        <dbReference type="SAM" id="Coils"/>
    </source>
</evidence>
<dbReference type="GO" id="GO:0009424">
    <property type="term" value="C:bacterial-type flagellum hook"/>
    <property type="evidence" value="ECO:0007669"/>
    <property type="project" value="UniProtKB-UniRule"/>
</dbReference>
<dbReference type="GO" id="GO:0005576">
    <property type="term" value="C:extracellular region"/>
    <property type="evidence" value="ECO:0007669"/>
    <property type="project" value="UniProtKB-SubCell"/>
</dbReference>
<keyword evidence="8" id="KW-0175">Coiled coil</keyword>
<dbReference type="RefSeq" id="WP_248553102.1">
    <property type="nucleotide sequence ID" value="NZ_JALPRK010000019.1"/>
</dbReference>
<evidence type="ECO:0000256" key="4">
    <source>
        <dbReference type="ARBA" id="ARBA00016244"/>
    </source>
</evidence>
<dbReference type="GO" id="GO:0044780">
    <property type="term" value="P:bacterial-type flagellum assembly"/>
    <property type="evidence" value="ECO:0007669"/>
    <property type="project" value="InterPro"/>
</dbReference>
<keyword evidence="5 7" id="KW-0964">Secreted</keyword>
<gene>
    <name evidence="7 12" type="primary">flgK</name>
    <name evidence="12" type="ORF">M0651_17925</name>
</gene>
<evidence type="ECO:0000256" key="2">
    <source>
        <dbReference type="ARBA" id="ARBA00004613"/>
    </source>
</evidence>
<dbReference type="InterPro" id="IPR002371">
    <property type="entry name" value="FlgK"/>
</dbReference>
<dbReference type="Pfam" id="PF06429">
    <property type="entry name" value="Flg_bbr_C"/>
    <property type="match status" value="1"/>
</dbReference>
<dbReference type="PANTHER" id="PTHR30033">
    <property type="entry name" value="FLAGELLAR HOOK-ASSOCIATED PROTEIN 1"/>
    <property type="match status" value="1"/>
</dbReference>
<evidence type="ECO:0000256" key="7">
    <source>
        <dbReference type="RuleBase" id="RU362065"/>
    </source>
</evidence>
<dbReference type="EMBL" id="JALPRK010000019">
    <property type="protein sequence ID" value="MCK8489054.1"/>
    <property type="molecule type" value="Genomic_DNA"/>
</dbReference>
<proteinExistence type="inferred from homology"/>
<dbReference type="PRINTS" id="PR01005">
    <property type="entry name" value="FLGHOOKAP1"/>
</dbReference>
<feature type="domain" description="Flagellar basal body rod protein N-terminal" evidence="9">
    <location>
        <begin position="9"/>
        <end position="37"/>
    </location>
</feature>
<comment type="caution">
    <text evidence="12">The sequence shown here is derived from an EMBL/GenBank/DDBJ whole genome shotgun (WGS) entry which is preliminary data.</text>
</comment>
<comment type="subcellular location">
    <subcellularLocation>
        <location evidence="1 7">Bacterial flagellum</location>
    </subcellularLocation>
    <subcellularLocation>
        <location evidence="2 7">Secreted</location>
    </subcellularLocation>
</comment>
<evidence type="ECO:0000313" key="12">
    <source>
        <dbReference type="EMBL" id="MCK8489054.1"/>
    </source>
</evidence>
<dbReference type="Pfam" id="PF00460">
    <property type="entry name" value="Flg_bb_rod"/>
    <property type="match status" value="1"/>
</dbReference>
<dbReference type="Pfam" id="PF22638">
    <property type="entry name" value="FlgK_D1"/>
    <property type="match status" value="1"/>
</dbReference>
<dbReference type="InterPro" id="IPR010930">
    <property type="entry name" value="Flg_bb/hook_C_dom"/>
</dbReference>
<feature type="coiled-coil region" evidence="8">
    <location>
        <begin position="190"/>
        <end position="224"/>
    </location>
</feature>
<dbReference type="NCBIfam" id="TIGR02492">
    <property type="entry name" value="flgK_ends"/>
    <property type="match status" value="1"/>
</dbReference>
<dbReference type="SUPFAM" id="SSF64518">
    <property type="entry name" value="Phase 1 flagellin"/>
    <property type="match status" value="1"/>
</dbReference>
<evidence type="ECO:0000256" key="3">
    <source>
        <dbReference type="ARBA" id="ARBA00009677"/>
    </source>
</evidence>
<keyword evidence="13" id="KW-1185">Reference proteome</keyword>
<evidence type="ECO:0000256" key="1">
    <source>
        <dbReference type="ARBA" id="ARBA00004365"/>
    </source>
</evidence>
<accession>A0A9X1Y172</accession>